<evidence type="ECO:0000256" key="1">
    <source>
        <dbReference type="ARBA" id="ARBA00022603"/>
    </source>
</evidence>
<dbReference type="Proteomes" id="UP000031366">
    <property type="component" value="Unassembled WGS sequence"/>
</dbReference>
<dbReference type="Pfam" id="PF00398">
    <property type="entry name" value="RrnaAD"/>
    <property type="match status" value="1"/>
</dbReference>
<evidence type="ECO:0000256" key="4">
    <source>
        <dbReference type="ARBA" id="ARBA00022884"/>
    </source>
</evidence>
<dbReference type="InterPro" id="IPR029063">
    <property type="entry name" value="SAM-dependent_MTases_sf"/>
</dbReference>
<accession>A0A0C1U678</accession>
<keyword evidence="1 5" id="KW-0489">Methyltransferase</keyword>
<dbReference type="RefSeq" id="WP_039630190.1">
    <property type="nucleotide sequence ID" value="NZ_AYSO01000011.1"/>
</dbReference>
<name>A0A0C1U678_9CLOT</name>
<evidence type="ECO:0000256" key="2">
    <source>
        <dbReference type="ARBA" id="ARBA00022679"/>
    </source>
</evidence>
<evidence type="ECO:0000256" key="3">
    <source>
        <dbReference type="ARBA" id="ARBA00022691"/>
    </source>
</evidence>
<comment type="caution">
    <text evidence="5">The sequence shown here is derived from an EMBL/GenBank/DDBJ whole genome shotgun (WGS) entry which is preliminary data.</text>
</comment>
<dbReference type="CDD" id="cd02440">
    <property type="entry name" value="AdoMet_MTases"/>
    <property type="match status" value="1"/>
</dbReference>
<dbReference type="OrthoDB" id="9797252at2"/>
<keyword evidence="2 5" id="KW-0808">Transferase</keyword>
<dbReference type="AlphaFoldDB" id="A0A0C1U678"/>
<keyword evidence="3" id="KW-0949">S-adenosyl-L-methionine</keyword>
<dbReference type="GO" id="GO:0032259">
    <property type="term" value="P:methylation"/>
    <property type="evidence" value="ECO:0007669"/>
    <property type="project" value="UniProtKB-KW"/>
</dbReference>
<dbReference type="GO" id="GO:0008168">
    <property type="term" value="F:methyltransferase activity"/>
    <property type="evidence" value="ECO:0007669"/>
    <property type="project" value="UniProtKB-KW"/>
</dbReference>
<reference evidence="5 6" key="1">
    <citation type="journal article" date="2015" name="Infect. Genet. Evol.">
        <title>Genomic sequences of six botulinum neurotoxin-producing strains representing three clostridial species illustrate the mobility and diversity of botulinum neurotoxin genes.</title>
        <authorList>
            <person name="Smith T.J."/>
            <person name="Hill K.K."/>
            <person name="Xie G."/>
            <person name="Foley B.T."/>
            <person name="Williamson C.H."/>
            <person name="Foster J.T."/>
            <person name="Johnson S.L."/>
            <person name="Chertkov O."/>
            <person name="Teshima H."/>
            <person name="Gibbons H.S."/>
            <person name="Johnsky L.A."/>
            <person name="Karavis M.A."/>
            <person name="Smith L.A."/>
        </authorList>
    </citation>
    <scope>NUCLEOTIDE SEQUENCE [LARGE SCALE GENOMIC DNA]</scope>
    <source>
        <strain evidence="5 6">CDC 2741</strain>
    </source>
</reference>
<gene>
    <name evidence="5" type="ORF">U732_4014</name>
</gene>
<dbReference type="SUPFAM" id="SSF53335">
    <property type="entry name" value="S-adenosyl-L-methionine-dependent methyltransferases"/>
    <property type="match status" value="1"/>
</dbReference>
<sequence>MDIKYLFDDVVLNYEKSRPNYGTELFKDIIKHAEIDMDKSLIEVGCGTGQATEPFLKTKCKVTAVELGENLYSYTREKFKPYKNLNVVQSVFEKY</sequence>
<protein>
    <submittedName>
        <fullName evidence="5">Methyltransferase domain protein</fullName>
    </submittedName>
</protein>
<organism evidence="5 6">
    <name type="scientific">Clostridium argentinense CDC 2741</name>
    <dbReference type="NCBI Taxonomy" id="1418104"/>
    <lineage>
        <taxon>Bacteria</taxon>
        <taxon>Bacillati</taxon>
        <taxon>Bacillota</taxon>
        <taxon>Clostridia</taxon>
        <taxon>Eubacteriales</taxon>
        <taxon>Clostridiaceae</taxon>
        <taxon>Clostridium</taxon>
    </lineage>
</organism>
<dbReference type="Gene3D" id="3.40.50.150">
    <property type="entry name" value="Vaccinia Virus protein VP39"/>
    <property type="match status" value="1"/>
</dbReference>
<keyword evidence="6" id="KW-1185">Reference proteome</keyword>
<proteinExistence type="predicted"/>
<dbReference type="EMBL" id="AYSO01000011">
    <property type="protein sequence ID" value="KIE48214.1"/>
    <property type="molecule type" value="Genomic_DNA"/>
</dbReference>
<dbReference type="GO" id="GO:0003723">
    <property type="term" value="F:RNA binding"/>
    <property type="evidence" value="ECO:0007669"/>
    <property type="project" value="UniProtKB-KW"/>
</dbReference>
<keyword evidence="4" id="KW-0694">RNA-binding</keyword>
<evidence type="ECO:0000313" key="5">
    <source>
        <dbReference type="EMBL" id="KIE48214.1"/>
    </source>
</evidence>
<evidence type="ECO:0000313" key="6">
    <source>
        <dbReference type="Proteomes" id="UP000031366"/>
    </source>
</evidence>
<dbReference type="InterPro" id="IPR001737">
    <property type="entry name" value="KsgA/Erm"/>
</dbReference>
<dbReference type="STRING" id="29341.RSJ17_09905"/>